<evidence type="ECO:0000256" key="9">
    <source>
        <dbReference type="ARBA" id="ARBA00022840"/>
    </source>
</evidence>
<feature type="transmembrane region" description="Helical" evidence="14">
    <location>
        <begin position="243"/>
        <end position="266"/>
    </location>
</feature>
<dbReference type="GO" id="GO:0004674">
    <property type="term" value="F:protein serine/threonine kinase activity"/>
    <property type="evidence" value="ECO:0007669"/>
    <property type="project" value="UniProtKB-KW"/>
</dbReference>
<dbReference type="Pfam" id="PF07714">
    <property type="entry name" value="PK_Tyr_Ser-Thr"/>
    <property type="match status" value="1"/>
</dbReference>
<evidence type="ECO:0000259" key="17">
    <source>
        <dbReference type="PROSITE" id="PS50927"/>
    </source>
</evidence>
<feature type="domain" description="Bulb-type lectin" evidence="17">
    <location>
        <begin position="1"/>
        <end position="97"/>
    </location>
</feature>
<keyword evidence="4" id="KW-0723">Serine/threonine-protein kinase</keyword>
<keyword evidence="19" id="KW-1185">Reference proteome</keyword>
<evidence type="ECO:0000256" key="1">
    <source>
        <dbReference type="ARBA" id="ARBA00004251"/>
    </source>
</evidence>
<keyword evidence="9" id="KW-0067">ATP-binding</keyword>
<dbReference type="PROSITE" id="PS50927">
    <property type="entry name" value="BULB_LECTIN"/>
    <property type="match status" value="1"/>
</dbReference>
<name>A0AAW1XNI4_RUBAR</name>
<feature type="signal peptide" evidence="15">
    <location>
        <begin position="1"/>
        <end position="22"/>
    </location>
</feature>
<dbReference type="InterPro" id="IPR000719">
    <property type="entry name" value="Prot_kinase_dom"/>
</dbReference>
<evidence type="ECO:0000256" key="5">
    <source>
        <dbReference type="ARBA" id="ARBA00022679"/>
    </source>
</evidence>
<keyword evidence="7" id="KW-0547">Nucleotide-binding</keyword>
<dbReference type="GO" id="GO:0005524">
    <property type="term" value="F:ATP binding"/>
    <property type="evidence" value="ECO:0007669"/>
    <property type="project" value="UniProtKB-KW"/>
</dbReference>
<dbReference type="AlphaFoldDB" id="A0AAW1XNI4"/>
<keyword evidence="10" id="KW-1015">Disulfide bond</keyword>
<evidence type="ECO:0000256" key="7">
    <source>
        <dbReference type="ARBA" id="ARBA00022741"/>
    </source>
</evidence>
<dbReference type="InterPro" id="IPR011009">
    <property type="entry name" value="Kinase-like_dom_sf"/>
</dbReference>
<dbReference type="InterPro" id="IPR008271">
    <property type="entry name" value="Ser/Thr_kinase_AS"/>
</dbReference>
<keyword evidence="11" id="KW-0325">Glycoprotein</keyword>
<evidence type="ECO:0000256" key="2">
    <source>
        <dbReference type="ARBA" id="ARBA00012513"/>
    </source>
</evidence>
<comment type="subcellular location">
    <subcellularLocation>
        <location evidence="1">Cell membrane</location>
        <topology evidence="1">Single-pass type I membrane protein</topology>
    </subcellularLocation>
</comment>
<dbReference type="PROSITE" id="PS50011">
    <property type="entry name" value="PROTEIN_KINASE_DOM"/>
    <property type="match status" value="1"/>
</dbReference>
<organism evidence="18 19">
    <name type="scientific">Rubus argutus</name>
    <name type="common">Southern blackberry</name>
    <dbReference type="NCBI Taxonomy" id="59490"/>
    <lineage>
        <taxon>Eukaryota</taxon>
        <taxon>Viridiplantae</taxon>
        <taxon>Streptophyta</taxon>
        <taxon>Embryophyta</taxon>
        <taxon>Tracheophyta</taxon>
        <taxon>Spermatophyta</taxon>
        <taxon>Magnoliopsida</taxon>
        <taxon>eudicotyledons</taxon>
        <taxon>Gunneridae</taxon>
        <taxon>Pentapetalae</taxon>
        <taxon>rosids</taxon>
        <taxon>fabids</taxon>
        <taxon>Rosales</taxon>
        <taxon>Rosaceae</taxon>
        <taxon>Rosoideae</taxon>
        <taxon>Rosoideae incertae sedis</taxon>
        <taxon>Rubus</taxon>
    </lineage>
</organism>
<keyword evidence="14" id="KW-0472">Membrane</keyword>
<dbReference type="SMART" id="SM00220">
    <property type="entry name" value="S_TKc"/>
    <property type="match status" value="1"/>
</dbReference>
<evidence type="ECO:0000256" key="6">
    <source>
        <dbReference type="ARBA" id="ARBA00022729"/>
    </source>
</evidence>
<comment type="catalytic activity">
    <reaction evidence="12">
        <text>L-threonyl-[protein] + ATP = O-phospho-L-threonyl-[protein] + ADP + H(+)</text>
        <dbReference type="Rhea" id="RHEA:46608"/>
        <dbReference type="Rhea" id="RHEA-COMP:11060"/>
        <dbReference type="Rhea" id="RHEA-COMP:11605"/>
        <dbReference type="ChEBI" id="CHEBI:15378"/>
        <dbReference type="ChEBI" id="CHEBI:30013"/>
        <dbReference type="ChEBI" id="CHEBI:30616"/>
        <dbReference type="ChEBI" id="CHEBI:61977"/>
        <dbReference type="ChEBI" id="CHEBI:456216"/>
        <dbReference type="EC" id="2.7.11.1"/>
    </reaction>
</comment>
<accession>A0AAW1XNI4</accession>
<keyword evidence="14" id="KW-0812">Transmembrane</keyword>
<dbReference type="Gene3D" id="1.10.510.10">
    <property type="entry name" value="Transferase(Phosphotransferase) domain 1"/>
    <property type="match status" value="1"/>
</dbReference>
<keyword evidence="5" id="KW-0808">Transferase</keyword>
<gene>
    <name evidence="18" type="ORF">M0R45_014232</name>
</gene>
<evidence type="ECO:0000256" key="8">
    <source>
        <dbReference type="ARBA" id="ARBA00022777"/>
    </source>
</evidence>
<comment type="caution">
    <text evidence="18">The sequence shown here is derived from an EMBL/GenBank/DDBJ whole genome shotgun (WGS) entry which is preliminary data.</text>
</comment>
<keyword evidence="8" id="KW-0418">Kinase</keyword>
<evidence type="ECO:0000256" key="10">
    <source>
        <dbReference type="ARBA" id="ARBA00023157"/>
    </source>
</evidence>
<comment type="catalytic activity">
    <reaction evidence="13">
        <text>L-seryl-[protein] + ATP = O-phospho-L-seryl-[protein] + ADP + H(+)</text>
        <dbReference type="Rhea" id="RHEA:17989"/>
        <dbReference type="Rhea" id="RHEA-COMP:9863"/>
        <dbReference type="Rhea" id="RHEA-COMP:11604"/>
        <dbReference type="ChEBI" id="CHEBI:15378"/>
        <dbReference type="ChEBI" id="CHEBI:29999"/>
        <dbReference type="ChEBI" id="CHEBI:30616"/>
        <dbReference type="ChEBI" id="CHEBI:83421"/>
        <dbReference type="ChEBI" id="CHEBI:456216"/>
        <dbReference type="EC" id="2.7.11.1"/>
    </reaction>
</comment>
<dbReference type="Pfam" id="PF01453">
    <property type="entry name" value="B_lectin"/>
    <property type="match status" value="1"/>
</dbReference>
<evidence type="ECO:0000256" key="15">
    <source>
        <dbReference type="SAM" id="SignalP"/>
    </source>
</evidence>
<evidence type="ECO:0000313" key="19">
    <source>
        <dbReference type="Proteomes" id="UP001457282"/>
    </source>
</evidence>
<evidence type="ECO:0000259" key="16">
    <source>
        <dbReference type="PROSITE" id="PS50011"/>
    </source>
</evidence>
<feature type="chain" id="PRO_5043587355" description="non-specific serine/threonine protein kinase" evidence="15">
    <location>
        <begin position="23"/>
        <end position="602"/>
    </location>
</feature>
<dbReference type="Gene3D" id="3.30.200.20">
    <property type="entry name" value="Phosphorylase Kinase, domain 1"/>
    <property type="match status" value="1"/>
</dbReference>
<keyword evidence="3" id="KW-1003">Cell membrane</keyword>
<dbReference type="InterPro" id="IPR001480">
    <property type="entry name" value="Bulb-type_lectin_dom"/>
</dbReference>
<sequence length="602" mass="67115">MAGSLNMIFFLFLSSLWSSCNAAINTLKPGDTLDFLSSLVSANGKFTLSFHVYDRDSNLSYLLPSETTSSSVAATLLDSGNFVLEEVSSDGSVKRILWQSFDYPRDVLLPVPGPFTLDWDPDGLELKIRRRGVVYWSSGVFRDGNFEFIKQKMYNFSIVSNKNEVYFTYTAVDQSAIPELLLTTVGRLYDFDGSFDIAITVYALTGCRFWTGNLKFIPDSAGYSSSLVYFLTKKSAGNHSHKWIWIAAAIATALLVMVLCIVCCLLRRRKLVLSEENKTKIDEKILLDIRGSNTSTGYHGIQNDGSMGRDLKVFSYESVMAATDNFFIKIGEGGFGPVYKGKMSTGREIARRENVNLRVYANKSLDYILFDSTRGMLLDWEKRFNIIEGIAQGLLYLHKYSRLKVIHSDLKASNILLDENMNPKISDFGMARSFTLNEVEASTGRIVGTHGYMSPEYAMQGIFSGKSDVFSFGVLMIEIISGRKKNCFYNAHRTLNLVGYALELWKEGAGLELMDPRLSVSRFRDQLLRCIHVGLLCVEEDAEHRPTMSGAISMLTNESLPFPVPTRPASFPVRISAGVDARGNESKMLSASGLSNSTILGR</sequence>
<keyword evidence="14" id="KW-1133">Transmembrane helix</keyword>
<dbReference type="SUPFAM" id="SSF51110">
    <property type="entry name" value="alpha-D-mannose-specific plant lectins"/>
    <property type="match status" value="1"/>
</dbReference>
<evidence type="ECO:0000256" key="4">
    <source>
        <dbReference type="ARBA" id="ARBA00022527"/>
    </source>
</evidence>
<dbReference type="FunFam" id="1.10.510.10:FF:000060">
    <property type="entry name" value="G-type lectin S-receptor-like serine/threonine-protein kinase"/>
    <property type="match status" value="1"/>
</dbReference>
<dbReference type="EC" id="2.7.11.1" evidence="2"/>
<dbReference type="PROSITE" id="PS00108">
    <property type="entry name" value="PROTEIN_KINASE_ST"/>
    <property type="match status" value="1"/>
</dbReference>
<dbReference type="Gene3D" id="2.90.10.10">
    <property type="entry name" value="Bulb-type lectin domain"/>
    <property type="match status" value="1"/>
</dbReference>
<proteinExistence type="predicted"/>
<evidence type="ECO:0000256" key="13">
    <source>
        <dbReference type="ARBA" id="ARBA00048679"/>
    </source>
</evidence>
<reference evidence="18 19" key="1">
    <citation type="journal article" date="2023" name="G3 (Bethesda)">
        <title>A chromosome-length genome assembly and annotation of blackberry (Rubus argutus, cv. 'Hillquist').</title>
        <authorList>
            <person name="Bruna T."/>
            <person name="Aryal R."/>
            <person name="Dudchenko O."/>
            <person name="Sargent D.J."/>
            <person name="Mead D."/>
            <person name="Buti M."/>
            <person name="Cavallini A."/>
            <person name="Hytonen T."/>
            <person name="Andres J."/>
            <person name="Pham M."/>
            <person name="Weisz D."/>
            <person name="Mascagni F."/>
            <person name="Usai G."/>
            <person name="Natali L."/>
            <person name="Bassil N."/>
            <person name="Fernandez G.E."/>
            <person name="Lomsadze A."/>
            <person name="Armour M."/>
            <person name="Olukolu B."/>
            <person name="Poorten T."/>
            <person name="Britton C."/>
            <person name="Davik J."/>
            <person name="Ashrafi H."/>
            <person name="Aiden E.L."/>
            <person name="Borodovsky M."/>
            <person name="Worthington M."/>
        </authorList>
    </citation>
    <scope>NUCLEOTIDE SEQUENCE [LARGE SCALE GENOMIC DNA]</scope>
    <source>
        <strain evidence="18">PI 553951</strain>
    </source>
</reference>
<keyword evidence="6 15" id="KW-0732">Signal</keyword>
<dbReference type="PANTHER" id="PTHR27002">
    <property type="entry name" value="RECEPTOR-LIKE SERINE/THREONINE-PROTEIN KINASE SD1-8"/>
    <property type="match status" value="1"/>
</dbReference>
<dbReference type="SUPFAM" id="SSF56112">
    <property type="entry name" value="Protein kinase-like (PK-like)"/>
    <property type="match status" value="1"/>
</dbReference>
<evidence type="ECO:0000256" key="11">
    <source>
        <dbReference type="ARBA" id="ARBA00023180"/>
    </source>
</evidence>
<evidence type="ECO:0000256" key="12">
    <source>
        <dbReference type="ARBA" id="ARBA00047899"/>
    </source>
</evidence>
<feature type="domain" description="Protein kinase" evidence="16">
    <location>
        <begin position="230"/>
        <end position="560"/>
    </location>
</feature>
<dbReference type="EMBL" id="JBEDUW010000003">
    <property type="protein sequence ID" value="KAK9937440.1"/>
    <property type="molecule type" value="Genomic_DNA"/>
</dbReference>
<dbReference type="GO" id="GO:0005886">
    <property type="term" value="C:plasma membrane"/>
    <property type="evidence" value="ECO:0007669"/>
    <property type="project" value="UniProtKB-SubCell"/>
</dbReference>
<evidence type="ECO:0000256" key="3">
    <source>
        <dbReference type="ARBA" id="ARBA00022475"/>
    </source>
</evidence>
<evidence type="ECO:0000256" key="14">
    <source>
        <dbReference type="SAM" id="Phobius"/>
    </source>
</evidence>
<dbReference type="Proteomes" id="UP001457282">
    <property type="component" value="Unassembled WGS sequence"/>
</dbReference>
<dbReference type="InterPro" id="IPR001245">
    <property type="entry name" value="Ser-Thr/Tyr_kinase_cat_dom"/>
</dbReference>
<protein>
    <recommendedName>
        <fullName evidence="2">non-specific serine/threonine protein kinase</fullName>
        <ecNumber evidence="2">2.7.11.1</ecNumber>
    </recommendedName>
</protein>
<evidence type="ECO:0000313" key="18">
    <source>
        <dbReference type="EMBL" id="KAK9937440.1"/>
    </source>
</evidence>
<dbReference type="PANTHER" id="PTHR27002:SF1087">
    <property type="entry name" value="PROTEIN KINASE DOMAIN-CONTAINING PROTEIN"/>
    <property type="match status" value="1"/>
</dbReference>
<dbReference type="InterPro" id="IPR036426">
    <property type="entry name" value="Bulb-type_lectin_dom_sf"/>
</dbReference>